<accession>A0A1F6TLP1</accession>
<name>A0A1F6TLP1_9BACT</name>
<sequence>MIGGQPQPSKNVETVSVQKICEEMREIAKKLPKPSGDIKEEGYEHTQFGHNFYLLFVSTQKGKSVYGEKWKEFLSKNVDLMNQIQKALIPIDLYFQLLYRFNKILYNQKNSDLAFQMGQEINLIGICAEAWDKLNPLLKQAKEAMIVNGMNPEDFY</sequence>
<evidence type="ECO:0000313" key="2">
    <source>
        <dbReference type="Proteomes" id="UP000176484"/>
    </source>
</evidence>
<organism evidence="1 2">
    <name type="scientific">Candidatus Nomurabacteria bacterium GWB1_40_6</name>
    <dbReference type="NCBI Taxonomy" id="1801727"/>
    <lineage>
        <taxon>Bacteria</taxon>
        <taxon>Candidatus Nomuraibacteriota</taxon>
    </lineage>
</organism>
<dbReference type="Proteomes" id="UP000176484">
    <property type="component" value="Unassembled WGS sequence"/>
</dbReference>
<proteinExistence type="predicted"/>
<comment type="caution">
    <text evidence="1">The sequence shown here is derived from an EMBL/GenBank/DDBJ whole genome shotgun (WGS) entry which is preliminary data.</text>
</comment>
<dbReference type="AlphaFoldDB" id="A0A1F6TLP1"/>
<evidence type="ECO:0000313" key="1">
    <source>
        <dbReference type="EMBL" id="OGI46032.1"/>
    </source>
</evidence>
<protein>
    <submittedName>
        <fullName evidence="1">Uncharacterized protein</fullName>
    </submittedName>
</protein>
<dbReference type="EMBL" id="MFTD01000033">
    <property type="protein sequence ID" value="OGI46032.1"/>
    <property type="molecule type" value="Genomic_DNA"/>
</dbReference>
<reference evidence="1 2" key="1">
    <citation type="journal article" date="2016" name="Nat. Commun.">
        <title>Thousands of microbial genomes shed light on interconnected biogeochemical processes in an aquifer system.</title>
        <authorList>
            <person name="Anantharaman K."/>
            <person name="Brown C.T."/>
            <person name="Hug L.A."/>
            <person name="Sharon I."/>
            <person name="Castelle C.J."/>
            <person name="Probst A.J."/>
            <person name="Thomas B.C."/>
            <person name="Singh A."/>
            <person name="Wilkins M.J."/>
            <person name="Karaoz U."/>
            <person name="Brodie E.L."/>
            <person name="Williams K.H."/>
            <person name="Hubbard S.S."/>
            <person name="Banfield J.F."/>
        </authorList>
    </citation>
    <scope>NUCLEOTIDE SEQUENCE [LARGE SCALE GENOMIC DNA]</scope>
</reference>
<gene>
    <name evidence="1" type="ORF">A2121_00430</name>
</gene>